<gene>
    <name evidence="7" type="ORF">HNR19_002841</name>
</gene>
<dbReference type="InterPro" id="IPR001123">
    <property type="entry name" value="LeuE-type"/>
</dbReference>
<dbReference type="Proteomes" id="UP000530424">
    <property type="component" value="Unassembled WGS sequence"/>
</dbReference>
<feature type="transmembrane region" description="Helical" evidence="6">
    <location>
        <begin position="70"/>
        <end position="91"/>
    </location>
</feature>
<dbReference type="Pfam" id="PF01810">
    <property type="entry name" value="LysE"/>
    <property type="match status" value="1"/>
</dbReference>
<dbReference type="PANTHER" id="PTHR30086:SF20">
    <property type="entry name" value="ARGININE EXPORTER PROTEIN ARGO-RELATED"/>
    <property type="match status" value="1"/>
</dbReference>
<dbReference type="AlphaFoldDB" id="A0A853C7G2"/>
<evidence type="ECO:0000313" key="7">
    <source>
        <dbReference type="EMBL" id="NYJ02143.1"/>
    </source>
</evidence>
<evidence type="ECO:0000313" key="8">
    <source>
        <dbReference type="Proteomes" id="UP000530424"/>
    </source>
</evidence>
<reference evidence="7 8" key="1">
    <citation type="submission" date="2020-07" db="EMBL/GenBank/DDBJ databases">
        <title>Sequencing the genomes of 1000 actinobacteria strains.</title>
        <authorList>
            <person name="Klenk H.-P."/>
        </authorList>
    </citation>
    <scope>NUCLEOTIDE SEQUENCE [LARGE SCALE GENOMIC DNA]</scope>
    <source>
        <strain evidence="7 8">DSM 103833</strain>
    </source>
</reference>
<proteinExistence type="predicted"/>
<feature type="transmembrane region" description="Helical" evidence="6">
    <location>
        <begin position="121"/>
        <end position="142"/>
    </location>
</feature>
<evidence type="ECO:0000256" key="5">
    <source>
        <dbReference type="ARBA" id="ARBA00023136"/>
    </source>
</evidence>
<organism evidence="7 8">
    <name type="scientific">Nocardioides thalensis</name>
    <dbReference type="NCBI Taxonomy" id="1914755"/>
    <lineage>
        <taxon>Bacteria</taxon>
        <taxon>Bacillati</taxon>
        <taxon>Actinomycetota</taxon>
        <taxon>Actinomycetes</taxon>
        <taxon>Propionibacteriales</taxon>
        <taxon>Nocardioidaceae</taxon>
        <taxon>Nocardioides</taxon>
    </lineage>
</organism>
<keyword evidence="4 6" id="KW-1133">Transmembrane helix</keyword>
<dbReference type="PANTHER" id="PTHR30086">
    <property type="entry name" value="ARGININE EXPORTER PROTEIN ARGO"/>
    <property type="match status" value="1"/>
</dbReference>
<sequence length="209" mass="21880">MPDQFVPFLAVVLLLTLTPGPDMALVLRNGIRGGASLAWWTGLGCCTGIAGYAAASAIGLAAVLATSATAFTVIKLAGAAYLVYLGVMALLHARRPAPDAAAPAAEPGPALSREKAFRQGLMSNLLNPKIALIFLTLIPQFVSSGEQPFATTSVLAGTFLAIAILWWRVFSLAVGALGRFLSRERVRVLVERFTGVVLIALGVRVAVDH</sequence>
<keyword evidence="5 6" id="KW-0472">Membrane</keyword>
<feature type="transmembrane region" description="Helical" evidence="6">
    <location>
        <begin position="6"/>
        <end position="27"/>
    </location>
</feature>
<keyword evidence="2" id="KW-1003">Cell membrane</keyword>
<comment type="subcellular location">
    <subcellularLocation>
        <location evidence="1">Cell membrane</location>
        <topology evidence="1">Multi-pass membrane protein</topology>
    </subcellularLocation>
</comment>
<evidence type="ECO:0000256" key="3">
    <source>
        <dbReference type="ARBA" id="ARBA00022692"/>
    </source>
</evidence>
<evidence type="ECO:0000256" key="6">
    <source>
        <dbReference type="SAM" id="Phobius"/>
    </source>
</evidence>
<dbReference type="RefSeq" id="WP_179668549.1">
    <property type="nucleotide sequence ID" value="NZ_JACCFP010000001.1"/>
</dbReference>
<feature type="transmembrane region" description="Helical" evidence="6">
    <location>
        <begin position="189"/>
        <end position="207"/>
    </location>
</feature>
<dbReference type="EMBL" id="JACCFP010000001">
    <property type="protein sequence ID" value="NYJ02143.1"/>
    <property type="molecule type" value="Genomic_DNA"/>
</dbReference>
<comment type="caution">
    <text evidence="7">The sequence shown here is derived from an EMBL/GenBank/DDBJ whole genome shotgun (WGS) entry which is preliminary data.</text>
</comment>
<feature type="transmembrane region" description="Helical" evidence="6">
    <location>
        <begin position="39"/>
        <end position="64"/>
    </location>
</feature>
<name>A0A853C7G2_9ACTN</name>
<dbReference type="GO" id="GO:0005886">
    <property type="term" value="C:plasma membrane"/>
    <property type="evidence" value="ECO:0007669"/>
    <property type="project" value="UniProtKB-SubCell"/>
</dbReference>
<evidence type="ECO:0000256" key="4">
    <source>
        <dbReference type="ARBA" id="ARBA00022989"/>
    </source>
</evidence>
<protein>
    <submittedName>
        <fullName evidence="7">Threonine/homoserine/homoserine lactone efflux protein</fullName>
    </submittedName>
</protein>
<dbReference type="PIRSF" id="PIRSF006324">
    <property type="entry name" value="LeuE"/>
    <property type="match status" value="1"/>
</dbReference>
<evidence type="ECO:0000256" key="1">
    <source>
        <dbReference type="ARBA" id="ARBA00004651"/>
    </source>
</evidence>
<feature type="transmembrane region" description="Helical" evidence="6">
    <location>
        <begin position="154"/>
        <end position="177"/>
    </location>
</feature>
<dbReference type="GO" id="GO:0015171">
    <property type="term" value="F:amino acid transmembrane transporter activity"/>
    <property type="evidence" value="ECO:0007669"/>
    <property type="project" value="TreeGrafter"/>
</dbReference>
<keyword evidence="8" id="KW-1185">Reference proteome</keyword>
<keyword evidence="3 6" id="KW-0812">Transmembrane</keyword>
<accession>A0A853C7G2</accession>
<evidence type="ECO:0000256" key="2">
    <source>
        <dbReference type="ARBA" id="ARBA00022475"/>
    </source>
</evidence>